<feature type="domain" description="SecDF P1 head subdomain" evidence="12">
    <location>
        <begin position="119"/>
        <end position="213"/>
    </location>
</feature>
<dbReference type="InterPro" id="IPR001036">
    <property type="entry name" value="Acrflvin-R"/>
</dbReference>
<dbReference type="Gene3D" id="3.30.70.3220">
    <property type="match status" value="1"/>
</dbReference>
<protein>
    <recommendedName>
        <fullName evidence="9">Protein translocase subunit SecD</fullName>
    </recommendedName>
</protein>
<feature type="transmembrane region" description="Helical" evidence="9">
    <location>
        <begin position="330"/>
        <end position="352"/>
    </location>
</feature>
<dbReference type="GO" id="GO:0065002">
    <property type="term" value="P:intracellular protein transmembrane transport"/>
    <property type="evidence" value="ECO:0007669"/>
    <property type="project" value="UniProtKB-UniRule"/>
</dbReference>
<dbReference type="InterPro" id="IPR022813">
    <property type="entry name" value="SecD/SecF_arch_bac"/>
</dbReference>
<proteinExistence type="inferred from homology"/>
<dbReference type="InterPro" id="IPR054384">
    <property type="entry name" value="SecDF_P1_head"/>
</dbReference>
<evidence type="ECO:0000256" key="7">
    <source>
        <dbReference type="ARBA" id="ARBA00023010"/>
    </source>
</evidence>
<evidence type="ECO:0000256" key="9">
    <source>
        <dbReference type="HAMAP-Rule" id="MF_01463"/>
    </source>
</evidence>
<dbReference type="Proteomes" id="UP000185669">
    <property type="component" value="Unassembled WGS sequence"/>
</dbReference>
<comment type="function">
    <text evidence="9">Part of the Sec protein translocase complex. Interacts with the SecYEG preprotein conducting channel. SecDF uses the proton motive force (PMF) to complete protein translocation after the ATP-dependent function of SecA.</text>
</comment>
<dbReference type="FunFam" id="1.20.1640.10:FF:000004">
    <property type="entry name" value="Protein translocase subunit SecD"/>
    <property type="match status" value="1"/>
</dbReference>
<dbReference type="InterPro" id="IPR048634">
    <property type="entry name" value="SecD_SecF_C"/>
</dbReference>
<dbReference type="RefSeq" id="WP_076544597.1">
    <property type="nucleotide sequence ID" value="NZ_FTNC01000007.1"/>
</dbReference>
<dbReference type="NCBIfam" id="TIGR01129">
    <property type="entry name" value="secD"/>
    <property type="match status" value="1"/>
</dbReference>
<evidence type="ECO:0000313" key="14">
    <source>
        <dbReference type="Proteomes" id="UP000185669"/>
    </source>
</evidence>
<keyword evidence="14" id="KW-1185">Reference proteome</keyword>
<keyword evidence="6 9" id="KW-1133">Transmembrane helix</keyword>
<dbReference type="EMBL" id="FTNC01000007">
    <property type="protein sequence ID" value="SIQ73868.1"/>
    <property type="molecule type" value="Genomic_DNA"/>
</dbReference>
<accession>A0A1N6V7V6</accession>
<dbReference type="Pfam" id="PF21760">
    <property type="entry name" value="SecD_1st"/>
    <property type="match status" value="1"/>
</dbReference>
<evidence type="ECO:0000256" key="4">
    <source>
        <dbReference type="ARBA" id="ARBA00022692"/>
    </source>
</evidence>
<keyword evidence="5 9" id="KW-0653">Protein transport</keyword>
<reference evidence="14" key="1">
    <citation type="submission" date="2017-01" db="EMBL/GenBank/DDBJ databases">
        <authorList>
            <person name="Varghese N."/>
            <person name="Submissions S."/>
        </authorList>
    </citation>
    <scope>NUCLEOTIDE SEQUENCE [LARGE SCALE GENOMIC DNA]</scope>
    <source>
        <strain evidence="14">ATCC 700103</strain>
    </source>
</reference>
<dbReference type="Pfam" id="PF02355">
    <property type="entry name" value="SecD_SecF_C"/>
    <property type="match status" value="1"/>
</dbReference>
<dbReference type="AlphaFoldDB" id="A0A1N6V7V6"/>
<dbReference type="GO" id="GO:0043952">
    <property type="term" value="P:protein transport by the Sec complex"/>
    <property type="evidence" value="ECO:0007669"/>
    <property type="project" value="UniProtKB-UniRule"/>
</dbReference>
<keyword evidence="2 9" id="KW-0813">Transport</keyword>
<organism evidence="13 14">
    <name type="scientific">Halanaerobium kushneri</name>
    <dbReference type="NCBI Taxonomy" id="56779"/>
    <lineage>
        <taxon>Bacteria</taxon>
        <taxon>Bacillati</taxon>
        <taxon>Bacillota</taxon>
        <taxon>Clostridia</taxon>
        <taxon>Halanaerobiales</taxon>
        <taxon>Halanaerobiaceae</taxon>
        <taxon>Halanaerobium</taxon>
    </lineage>
</organism>
<evidence type="ECO:0000313" key="13">
    <source>
        <dbReference type="EMBL" id="SIQ73868.1"/>
    </source>
</evidence>
<evidence type="ECO:0000259" key="12">
    <source>
        <dbReference type="Pfam" id="PF22599"/>
    </source>
</evidence>
<sequence>MRYKQKRRIKLIIILAIIAFAAFLYFQHGINLGLDLQGGAHIVLQAQPTEEREINDSVMTGILSVIERRVNQLGLSEPLIQREGSDRIIVELPAVDSPNEAINTIGRTAMLTFRNSSGEVLMTGEAVKDARADYDQYGRAVIAFTLTDSGSEQFADITRKYMGKKIGIYLDNEQLTNPTVQAVIEGKGQITGYESAQAAEKDAILIREGALPVPVEVIETRTVGPTLGQISIQKSIRAGLLGLLLVAIYMVFYYRFPGILAAVILAIYGLILMGTMAGLQATLTLPGIAGLILSIGMAVDANIIIFERIKDELKSGKTLRAAIDAGFKRAYTTIIDANVTTIMTALILAYFTSGTVRGFAVTLGIGIIVSMFTAFFVTRNVIDIFAGSKLLRENKSFGVRKG</sequence>
<gene>
    <name evidence="9" type="primary">secD</name>
    <name evidence="13" type="ORF">SAMN05421834_107134</name>
</gene>
<evidence type="ECO:0000259" key="11">
    <source>
        <dbReference type="Pfam" id="PF21760"/>
    </source>
</evidence>
<evidence type="ECO:0000256" key="3">
    <source>
        <dbReference type="ARBA" id="ARBA00022475"/>
    </source>
</evidence>
<name>A0A1N6V7V6_9FIRM</name>
<dbReference type="GO" id="GO:0006605">
    <property type="term" value="P:protein targeting"/>
    <property type="evidence" value="ECO:0007669"/>
    <property type="project" value="UniProtKB-UniRule"/>
</dbReference>
<dbReference type="PRINTS" id="PR00702">
    <property type="entry name" value="ACRIFLAVINRP"/>
</dbReference>
<feature type="domain" description="Protein export membrane protein SecD/SecF C-terminal" evidence="10">
    <location>
        <begin position="215"/>
        <end position="382"/>
    </location>
</feature>
<dbReference type="Gene3D" id="1.20.1640.10">
    <property type="entry name" value="Multidrug efflux transporter AcrB transmembrane domain"/>
    <property type="match status" value="1"/>
</dbReference>
<dbReference type="SUPFAM" id="SSF82866">
    <property type="entry name" value="Multidrug efflux transporter AcrB transmembrane domain"/>
    <property type="match status" value="1"/>
</dbReference>
<keyword evidence="4 9" id="KW-0812">Transmembrane</keyword>
<feature type="transmembrane region" description="Helical" evidence="9">
    <location>
        <begin position="235"/>
        <end position="252"/>
    </location>
</feature>
<dbReference type="HAMAP" id="MF_01463_B">
    <property type="entry name" value="SecD_B"/>
    <property type="match status" value="1"/>
</dbReference>
<dbReference type="NCBIfam" id="TIGR00916">
    <property type="entry name" value="2A0604s01"/>
    <property type="match status" value="1"/>
</dbReference>
<keyword evidence="3 9" id="KW-1003">Cell membrane</keyword>
<dbReference type="InterPro" id="IPR022646">
    <property type="entry name" value="SecD/SecF_CS"/>
</dbReference>
<evidence type="ECO:0000256" key="2">
    <source>
        <dbReference type="ARBA" id="ARBA00022448"/>
    </source>
</evidence>
<feature type="domain" description="Protein translocase subunit SecDF P1" evidence="11">
    <location>
        <begin position="62"/>
        <end position="116"/>
    </location>
</feature>
<dbReference type="InterPro" id="IPR048631">
    <property type="entry name" value="SecD_1st"/>
</dbReference>
<dbReference type="PANTHER" id="PTHR30081">
    <property type="entry name" value="PROTEIN-EXPORT MEMBRANE PROTEIN SEC"/>
    <property type="match status" value="1"/>
</dbReference>
<keyword evidence="7 9" id="KW-0811">Translocation</keyword>
<dbReference type="PANTHER" id="PTHR30081:SF1">
    <property type="entry name" value="PROTEIN TRANSLOCASE SUBUNIT SECD"/>
    <property type="match status" value="1"/>
</dbReference>
<feature type="transmembrane region" description="Helical" evidence="9">
    <location>
        <begin position="259"/>
        <end position="281"/>
    </location>
</feature>
<comment type="subcellular location">
    <subcellularLocation>
        <location evidence="1 9">Cell membrane</location>
        <topology evidence="1 9">Multi-pass membrane protein</topology>
    </subcellularLocation>
</comment>
<dbReference type="GO" id="GO:0015450">
    <property type="term" value="F:protein-transporting ATPase activity"/>
    <property type="evidence" value="ECO:0007669"/>
    <property type="project" value="InterPro"/>
</dbReference>
<dbReference type="InterPro" id="IPR005791">
    <property type="entry name" value="SecD"/>
</dbReference>
<dbReference type="OrthoDB" id="9805019at2"/>
<keyword evidence="8 9" id="KW-0472">Membrane</keyword>
<feature type="transmembrane region" description="Helical" evidence="9">
    <location>
        <begin position="287"/>
        <end position="309"/>
    </location>
</feature>
<evidence type="ECO:0000256" key="5">
    <source>
        <dbReference type="ARBA" id="ARBA00022927"/>
    </source>
</evidence>
<evidence type="ECO:0000256" key="6">
    <source>
        <dbReference type="ARBA" id="ARBA00022989"/>
    </source>
</evidence>
<dbReference type="InterPro" id="IPR055344">
    <property type="entry name" value="SecD_SecF_C_bact"/>
</dbReference>
<feature type="transmembrane region" description="Helical" evidence="9">
    <location>
        <begin position="9"/>
        <end position="26"/>
    </location>
</feature>
<comment type="similarity">
    <text evidence="9">Belongs to the SecD/SecF family. SecD subfamily.</text>
</comment>
<dbReference type="Pfam" id="PF07549">
    <property type="entry name" value="Sec_GG"/>
    <property type="match status" value="1"/>
</dbReference>
<dbReference type="GO" id="GO:0005886">
    <property type="term" value="C:plasma membrane"/>
    <property type="evidence" value="ECO:0007669"/>
    <property type="project" value="UniProtKB-SubCell"/>
</dbReference>
<evidence type="ECO:0000259" key="10">
    <source>
        <dbReference type="Pfam" id="PF02355"/>
    </source>
</evidence>
<dbReference type="Pfam" id="PF22599">
    <property type="entry name" value="SecDF_P1_head"/>
    <property type="match status" value="1"/>
</dbReference>
<dbReference type="STRING" id="56779.SAMN05421834_107134"/>
<feature type="transmembrane region" description="Helical" evidence="9">
    <location>
        <begin position="358"/>
        <end position="382"/>
    </location>
</feature>
<evidence type="ECO:0000256" key="1">
    <source>
        <dbReference type="ARBA" id="ARBA00004651"/>
    </source>
</evidence>
<comment type="subunit">
    <text evidence="9">Forms a complex with SecF. Part of the essential Sec protein translocation apparatus which comprises SecA, SecYEG and auxiliary proteins SecDF. Other proteins may also be involved.</text>
</comment>
<evidence type="ECO:0000256" key="8">
    <source>
        <dbReference type="ARBA" id="ARBA00023136"/>
    </source>
</evidence>